<gene>
    <name evidence="1" type="ORF">AD951_04725</name>
</gene>
<proteinExistence type="predicted"/>
<dbReference type="AlphaFoldDB" id="A0A149UPM7"/>
<accession>A0A149UPM7</accession>
<dbReference type="RefSeq" id="WP_061499818.1">
    <property type="nucleotide sequence ID" value="NZ_LHZX01000261.1"/>
</dbReference>
<reference evidence="1 2" key="1">
    <citation type="submission" date="2015-06" db="EMBL/GenBank/DDBJ databases">
        <title>Improved classification and identification of acetic acid bacteria using matrix-assisted laser desorption/ionization time-of-flight mass spectrometry; Gluconobacter nephelii and Gluconobacter uchimurae are later heterotypic synonyms of Gluconobacter japonicus and Gluconobacter oxydans, respectively.</title>
        <authorList>
            <person name="Li L."/>
            <person name="Cleenwerck I."/>
            <person name="De Vuyst L."/>
            <person name="Vandamme P."/>
        </authorList>
    </citation>
    <scope>NUCLEOTIDE SEQUENCE [LARGE SCALE GENOMIC DNA]</scope>
    <source>
        <strain evidence="1 2">LMG 1699</strain>
    </source>
</reference>
<sequence>MVVETVDKTIADIVKYEIDRAVPRGWPVYVRFWNGKETNITTGYQHFEISPEFLICRGRQGHTHSYRLSNITEVWVMHDEKE</sequence>
<dbReference type="Proteomes" id="UP000075377">
    <property type="component" value="Unassembled WGS sequence"/>
</dbReference>
<evidence type="ECO:0000313" key="2">
    <source>
        <dbReference type="Proteomes" id="UP000075377"/>
    </source>
</evidence>
<dbReference type="PATRIC" id="fig|178901.14.peg.947"/>
<protein>
    <submittedName>
        <fullName evidence="1">Uncharacterized protein</fullName>
    </submittedName>
</protein>
<name>A0A149UPM7_9PROT</name>
<comment type="caution">
    <text evidence="1">The sequence shown here is derived from an EMBL/GenBank/DDBJ whole genome shotgun (WGS) entry which is preliminary data.</text>
</comment>
<organism evidence="1 2">
    <name type="scientific">Acetobacter malorum</name>
    <dbReference type="NCBI Taxonomy" id="178901"/>
    <lineage>
        <taxon>Bacteria</taxon>
        <taxon>Pseudomonadati</taxon>
        <taxon>Pseudomonadota</taxon>
        <taxon>Alphaproteobacteria</taxon>
        <taxon>Acetobacterales</taxon>
        <taxon>Acetobacteraceae</taxon>
        <taxon>Acetobacter</taxon>
    </lineage>
</organism>
<dbReference type="EMBL" id="LHZX01000261">
    <property type="protein sequence ID" value="KXV69848.1"/>
    <property type="molecule type" value="Genomic_DNA"/>
</dbReference>
<evidence type="ECO:0000313" key="1">
    <source>
        <dbReference type="EMBL" id="KXV69848.1"/>
    </source>
</evidence>